<feature type="transmembrane region" description="Helical" evidence="2">
    <location>
        <begin position="566"/>
        <end position="586"/>
    </location>
</feature>
<organism evidence="3 4">
    <name type="scientific">Streptomyces camelliae</name>
    <dbReference type="NCBI Taxonomy" id="3004093"/>
    <lineage>
        <taxon>Bacteria</taxon>
        <taxon>Bacillati</taxon>
        <taxon>Actinomycetota</taxon>
        <taxon>Actinomycetes</taxon>
        <taxon>Kitasatosporales</taxon>
        <taxon>Streptomycetaceae</taxon>
        <taxon>Streptomyces</taxon>
    </lineage>
</organism>
<dbReference type="NCBIfam" id="TIGR01167">
    <property type="entry name" value="LPXTG_anchor"/>
    <property type="match status" value="1"/>
</dbReference>
<evidence type="ECO:0000256" key="2">
    <source>
        <dbReference type="SAM" id="Phobius"/>
    </source>
</evidence>
<dbReference type="InterPro" id="IPR006311">
    <property type="entry name" value="TAT_signal"/>
</dbReference>
<dbReference type="PROSITE" id="PS51318">
    <property type="entry name" value="TAT"/>
    <property type="match status" value="1"/>
</dbReference>
<dbReference type="InterPro" id="IPR005199">
    <property type="entry name" value="Glyco_hydro_79"/>
</dbReference>
<dbReference type="Proteomes" id="UP001212326">
    <property type="component" value="Chromosome"/>
</dbReference>
<evidence type="ECO:0000313" key="3">
    <source>
        <dbReference type="EMBL" id="WBO61575.1"/>
    </source>
</evidence>
<dbReference type="Gene3D" id="2.60.40.1180">
    <property type="entry name" value="Golgi alpha-mannosidase II"/>
    <property type="match status" value="1"/>
</dbReference>
<evidence type="ECO:0000313" key="4">
    <source>
        <dbReference type="Proteomes" id="UP001212326"/>
    </source>
</evidence>
<dbReference type="SUPFAM" id="SSF51445">
    <property type="entry name" value="(Trans)glycosidases"/>
    <property type="match status" value="1"/>
</dbReference>
<evidence type="ECO:0000256" key="1">
    <source>
        <dbReference type="SAM" id="MobiDB-lite"/>
    </source>
</evidence>
<dbReference type="RefSeq" id="WP_270079536.1">
    <property type="nucleotide sequence ID" value="NZ_CP115300.1"/>
</dbReference>
<dbReference type="InterPro" id="IPR013780">
    <property type="entry name" value="Glyco_hydro_b"/>
</dbReference>
<dbReference type="PANTHER" id="PTHR43576:SF3">
    <property type="entry name" value="ALPHA-L-ARABINOFURANOSIDASE C"/>
    <property type="match status" value="1"/>
</dbReference>
<proteinExistence type="predicted"/>
<feature type="compositionally biased region" description="Polar residues" evidence="1">
    <location>
        <begin position="1"/>
        <end position="12"/>
    </location>
</feature>
<dbReference type="Gene3D" id="3.20.20.80">
    <property type="entry name" value="Glycosidases"/>
    <property type="match status" value="1"/>
</dbReference>
<feature type="compositionally biased region" description="Low complexity" evidence="1">
    <location>
        <begin position="515"/>
        <end position="530"/>
    </location>
</feature>
<keyword evidence="4" id="KW-1185">Reference proteome</keyword>
<dbReference type="InterPro" id="IPR017853">
    <property type="entry name" value="GH"/>
</dbReference>
<protein>
    <submittedName>
        <fullName evidence="3">LPXTG cell wall anchor domain-containing protein</fullName>
    </submittedName>
</protein>
<keyword evidence="2" id="KW-0472">Membrane</keyword>
<reference evidence="3 4" key="1">
    <citation type="submission" date="2022-12" db="EMBL/GenBank/DDBJ databases">
        <authorList>
            <person name="Mo P."/>
        </authorList>
    </citation>
    <scope>NUCLEOTIDE SEQUENCE [LARGE SCALE GENOMIC DNA]</scope>
    <source>
        <strain evidence="3 4">HUAS 2-6</strain>
    </source>
</reference>
<accession>A0ABY7NU43</accession>
<keyword evidence="2" id="KW-0812">Transmembrane</keyword>
<dbReference type="EMBL" id="CP115300">
    <property type="protein sequence ID" value="WBO61575.1"/>
    <property type="molecule type" value="Genomic_DNA"/>
</dbReference>
<dbReference type="Pfam" id="PF03662">
    <property type="entry name" value="Glyco_hydro_79n"/>
    <property type="match status" value="1"/>
</dbReference>
<name>A0ABY7NU43_9ACTN</name>
<keyword evidence="2" id="KW-1133">Transmembrane helix</keyword>
<feature type="region of interest" description="Disordered" evidence="1">
    <location>
        <begin position="1"/>
        <end position="24"/>
    </location>
</feature>
<sequence>MSPDDPTTTEQSMPRGRTHRRNRTRRRIVAVAVAVLVAGAGAGALALSANAAPSVDITVDAGTSLGTVPSTAVGLNTAVYDPNMNDATASSLMKAAGVRQLRFPGGSYADAYHWKTHTLTDGGWVAPGTDFDHFMASAKRVGAQPIITANYGSGTPQEAADWVKYANVDKGYGVKYWEIGNEVSGNGYYGSKWEVDNHADKSPTAYANNLVAYAKAMKAVDPKVKIGAVLNTPGYWPDAVKAPGDNADWNHTVLSIAGKSIDFVIIHWYPGGTGTADLLNTPAKIAGATSAVRSLVNTYAGAHAASVGIAVTETDSSMSPALTSQAAALFASDTYMSWLEHGAVSADWWDLHNGMGTAPTTVNGETDYLDQGVLSSGKCVGGKCEPARETPFPTYCGIRSLTALAQPGDTMVKASSANPAVAVHAVRSSNGGLNVMLINKNPQNAAQVSLSYAGYTPAPGTVRTVSYTKGGTALTTATRGTAAAQTLPPYSITTLQLKPSSATVGNGIPSPAPTPTAATPTPAAPVASAAGTIGTRAQATAAGAPIVRADRNSTGGDLAATGMSNAVTYSAAGGLLALAAGSVLVLRQRRSRTSHGG</sequence>
<feature type="region of interest" description="Disordered" evidence="1">
    <location>
        <begin position="504"/>
        <end position="530"/>
    </location>
</feature>
<gene>
    <name evidence="3" type="ORF">O1G22_01185</name>
</gene>
<dbReference type="PANTHER" id="PTHR43576">
    <property type="entry name" value="ALPHA-L-ARABINOFURANOSIDASE C-RELATED"/>
    <property type="match status" value="1"/>
</dbReference>